<dbReference type="KEGG" id="lao:AOX59_18965"/>
<sequence length="79" mass="9025">MTLAKNENGSVKENETEIAISQQPYIDGPADEKPIYRALGIDQEGNEYEVKWEVVDYWQALEDESEMCDWDSPAEVEAI</sequence>
<dbReference type="AlphaFoldDB" id="A0A0U4F5A1"/>
<evidence type="ECO:0000313" key="2">
    <source>
        <dbReference type="EMBL" id="ALX50711.1"/>
    </source>
</evidence>
<gene>
    <name evidence="1" type="ORF">AOX59_00040</name>
    <name evidence="2" type="ORF">AOX59_18965</name>
</gene>
<name>A0A0U4F5A1_9BACI</name>
<proteinExistence type="predicted"/>
<dbReference type="KEGG" id="lao:AOX59_00040"/>
<dbReference type="Proteomes" id="UP000050331">
    <property type="component" value="Chromosome"/>
</dbReference>
<organism evidence="2 3">
    <name type="scientific">Lentibacillus amyloliquefaciens</name>
    <dbReference type="NCBI Taxonomy" id="1472767"/>
    <lineage>
        <taxon>Bacteria</taxon>
        <taxon>Bacillati</taxon>
        <taxon>Bacillota</taxon>
        <taxon>Bacilli</taxon>
        <taxon>Bacillales</taxon>
        <taxon>Bacillaceae</taxon>
        <taxon>Lentibacillus</taxon>
    </lineage>
</organism>
<evidence type="ECO:0000313" key="3">
    <source>
        <dbReference type="Proteomes" id="UP000050331"/>
    </source>
</evidence>
<keyword evidence="3" id="KW-1185">Reference proteome</keyword>
<dbReference type="OrthoDB" id="2974001at2"/>
<evidence type="ECO:0000313" key="1">
    <source>
        <dbReference type="EMBL" id="ALX50486.1"/>
    </source>
</evidence>
<dbReference type="EMBL" id="CP013862">
    <property type="protein sequence ID" value="ALX50486.1"/>
    <property type="molecule type" value="Genomic_DNA"/>
</dbReference>
<protein>
    <submittedName>
        <fullName evidence="2">Uncharacterized protein</fullName>
    </submittedName>
</protein>
<reference evidence="2 3" key="1">
    <citation type="submission" date="2016-01" db="EMBL/GenBank/DDBJ databases">
        <title>Complete genome sequence of strain Lentibacillus amyloliquefaciens LAM0015T isolated from saline sediment.</title>
        <authorList>
            <person name="Wang J.-L."/>
            <person name="He M.-X."/>
        </authorList>
    </citation>
    <scope>NUCLEOTIDE SEQUENCE [LARGE SCALE GENOMIC DNA]</scope>
    <source>
        <strain evidence="2 3">LAM0015</strain>
    </source>
</reference>
<accession>A0A0U4F5A1</accession>
<dbReference type="EMBL" id="CP013862">
    <property type="protein sequence ID" value="ALX50711.1"/>
    <property type="molecule type" value="Genomic_DNA"/>
</dbReference>